<keyword evidence="3" id="KW-1185">Reference proteome</keyword>
<dbReference type="Proteomes" id="UP000672011">
    <property type="component" value="Chromosome"/>
</dbReference>
<accession>A0ABX7XDF9</accession>
<dbReference type="RefSeq" id="WP_230476571.1">
    <property type="nucleotide sequence ID" value="NZ_CP072842.1"/>
</dbReference>
<name>A0ABX7XDF9_9FLAO</name>
<protein>
    <submittedName>
        <fullName evidence="2">DUF4325 domain-containing protein</fullName>
    </submittedName>
</protein>
<reference evidence="3" key="2">
    <citation type="submission" date="2021-04" db="EMBL/GenBank/DDBJ databases">
        <title>Taxonomy of Flavobacteriaceae bacterium ZY171143.</title>
        <authorList>
            <person name="Li F."/>
        </authorList>
    </citation>
    <scope>NUCLEOTIDE SEQUENCE [LARGE SCALE GENOMIC DNA]</scope>
    <source>
        <strain evidence="3">ZY171143</strain>
    </source>
</reference>
<evidence type="ECO:0000313" key="3">
    <source>
        <dbReference type="Proteomes" id="UP000672011"/>
    </source>
</evidence>
<proteinExistence type="predicted"/>
<evidence type="ECO:0000259" key="1">
    <source>
        <dbReference type="Pfam" id="PF14213"/>
    </source>
</evidence>
<dbReference type="Pfam" id="PF14213">
    <property type="entry name" value="DUF4325"/>
    <property type="match status" value="1"/>
</dbReference>
<dbReference type="InterPro" id="IPR025474">
    <property type="entry name" value="DUF4325"/>
</dbReference>
<organism evidence="2 3">
    <name type="scientific">Faecalibacter bovis</name>
    <dbReference type="NCBI Taxonomy" id="2898187"/>
    <lineage>
        <taxon>Bacteria</taxon>
        <taxon>Pseudomonadati</taxon>
        <taxon>Bacteroidota</taxon>
        <taxon>Flavobacteriia</taxon>
        <taxon>Flavobacteriales</taxon>
        <taxon>Weeksellaceae</taxon>
        <taxon>Faecalibacter</taxon>
    </lineage>
</organism>
<gene>
    <name evidence="2" type="ORF">J9309_00840</name>
</gene>
<feature type="domain" description="DUF4325" evidence="1">
    <location>
        <begin position="19"/>
        <end position="58"/>
    </location>
</feature>
<sequence length="106" mass="12042">MKINILDIINSNLATNIEDGVNVFNAIKEIKPDSLILSFEGIKRISTAFLNESIGQYALIYNNLNINNFVFPEDKPMFKFKVEDIIENALLGDQYDELVDNMIVSL</sequence>
<reference evidence="2 3" key="1">
    <citation type="journal article" date="2021" name="Int. J. Syst. Evol. Microbiol.">
        <title>Faecalibacter bovis sp. nov., isolated from cow faeces.</title>
        <authorList>
            <person name="Li F."/>
            <person name="Zhao W."/>
            <person name="Hong Q."/>
            <person name="Shao Q."/>
            <person name="Song J."/>
            <person name="Yang S."/>
        </authorList>
    </citation>
    <scope>NUCLEOTIDE SEQUENCE [LARGE SCALE GENOMIC DNA]</scope>
    <source>
        <strain evidence="2 3">ZY171143</strain>
    </source>
</reference>
<dbReference type="EMBL" id="CP072842">
    <property type="protein sequence ID" value="QTV05928.1"/>
    <property type="molecule type" value="Genomic_DNA"/>
</dbReference>
<evidence type="ECO:0000313" key="2">
    <source>
        <dbReference type="EMBL" id="QTV05928.1"/>
    </source>
</evidence>